<organism evidence="1 2">
    <name type="scientific">Nocardia albiluteola</name>
    <dbReference type="NCBI Taxonomy" id="2842303"/>
    <lineage>
        <taxon>Bacteria</taxon>
        <taxon>Bacillati</taxon>
        <taxon>Actinomycetota</taxon>
        <taxon>Actinomycetes</taxon>
        <taxon>Mycobacteriales</taxon>
        <taxon>Nocardiaceae</taxon>
        <taxon>Nocardia</taxon>
    </lineage>
</organism>
<name>A0ABS6B2Q8_9NOCA</name>
<protein>
    <recommendedName>
        <fullName evidence="3">DUF4132 domain-containing protein</fullName>
    </recommendedName>
</protein>
<comment type="caution">
    <text evidence="1">The sequence shown here is derived from an EMBL/GenBank/DDBJ whole genome shotgun (WGS) entry which is preliminary data.</text>
</comment>
<reference evidence="1 2" key="1">
    <citation type="submission" date="2021-06" db="EMBL/GenBank/DDBJ databases">
        <title>Actinomycetes sequencing.</title>
        <authorList>
            <person name="Shan Q."/>
        </authorList>
    </citation>
    <scope>NUCLEOTIDE SEQUENCE [LARGE SCALE GENOMIC DNA]</scope>
    <source>
        <strain evidence="1 2">NEAU-G5</strain>
    </source>
</reference>
<sequence length="547" mass="60344">MGTSVTVFKAVLTDHDPEVRRSLLEAPIAEYDADTLRGMLRAAQEVLADESLFYAWPDCALVQHMLDPGLLRTSELRTRLTDTDAGVRRGVWLTLCDRMYMLHRSSDYFQVALEVLADEAYAYAWPDCIAVLRGFKDWHSVLVFQLIVRVLLADSANGLGARLASAIGLPNEMYPPRLPEPVPESGSVCCGLCMSGQEQREISAARCRQVATLVTVLSSPVEALRRLAAKKLVRLGPGVAGVLRQVRRTRVPGRRAALYALAEIGWDEVDPSDRAVVQRAIRVQQLGEIPEPVPEPHGTWYAVRTTDRAAVLAAFDLCDPVEVSMRVGFAMWNGSENRELSYREVFVTPALDGWILVMTAEEMLDESHEDAHRRCVELSRRFGAAHWYNAPSDFETSGWCVAEDGVIVRYVHSDDEPDGMEIGPGACDTDELHAWLTDRDQGRREPPPAHTPRIPDGLQYRLSQIQRSGIDPGEQIPADVAAAEAVARDGIPRRHIGLNIADIARRLSVGPETLGPGTRVEGTGVLAVPAAPHPSKRYGALPWFVAM</sequence>
<gene>
    <name evidence="1" type="ORF">KO481_23990</name>
</gene>
<dbReference type="RefSeq" id="WP_215919883.1">
    <property type="nucleotide sequence ID" value="NZ_JAHKNI010000008.1"/>
</dbReference>
<evidence type="ECO:0008006" key="3">
    <source>
        <dbReference type="Google" id="ProtNLM"/>
    </source>
</evidence>
<evidence type="ECO:0000313" key="2">
    <source>
        <dbReference type="Proteomes" id="UP000733379"/>
    </source>
</evidence>
<proteinExistence type="predicted"/>
<dbReference type="Proteomes" id="UP000733379">
    <property type="component" value="Unassembled WGS sequence"/>
</dbReference>
<evidence type="ECO:0000313" key="1">
    <source>
        <dbReference type="EMBL" id="MBU3064580.1"/>
    </source>
</evidence>
<keyword evidence="2" id="KW-1185">Reference proteome</keyword>
<dbReference type="EMBL" id="JAHKNI010000008">
    <property type="protein sequence ID" value="MBU3064580.1"/>
    <property type="molecule type" value="Genomic_DNA"/>
</dbReference>
<accession>A0ABS6B2Q8</accession>